<sequence>MVTNTTPNNGDDTITDKAANSNSTGPLEEGEETVGIQPRKKTRFEFDEKKIVTRQRKIVNPFVKLFEHTEIAQALKCTEQALHLNSHNYGKTFSQLFYGFESLRPYRNYKTQEIEENKSKENKDKSDNKKFFQECPCTRSKTTRSNLYRISRPQ</sequence>
<organism evidence="2 3">
    <name type="scientific">Maudiozyma humilis</name>
    <name type="common">Sour dough yeast</name>
    <name type="synonym">Kazachstania humilis</name>
    <dbReference type="NCBI Taxonomy" id="51915"/>
    <lineage>
        <taxon>Eukaryota</taxon>
        <taxon>Fungi</taxon>
        <taxon>Dikarya</taxon>
        <taxon>Ascomycota</taxon>
        <taxon>Saccharomycotina</taxon>
        <taxon>Saccharomycetes</taxon>
        <taxon>Saccharomycetales</taxon>
        <taxon>Saccharomycetaceae</taxon>
        <taxon>Maudiozyma</taxon>
    </lineage>
</organism>
<dbReference type="EMBL" id="BTGD01000018">
    <property type="protein sequence ID" value="GMM57985.1"/>
    <property type="molecule type" value="Genomic_DNA"/>
</dbReference>
<protein>
    <submittedName>
        <fullName evidence="2">Uncharacterized protein</fullName>
    </submittedName>
</protein>
<feature type="region of interest" description="Disordered" evidence="1">
    <location>
        <begin position="1"/>
        <end position="33"/>
    </location>
</feature>
<proteinExistence type="predicted"/>
<keyword evidence="3" id="KW-1185">Reference proteome</keyword>
<dbReference type="AlphaFoldDB" id="A0AAV5S2A4"/>
<comment type="caution">
    <text evidence="2">The sequence shown here is derived from an EMBL/GenBank/DDBJ whole genome shotgun (WGS) entry which is preliminary data.</text>
</comment>
<evidence type="ECO:0000256" key="1">
    <source>
        <dbReference type="SAM" id="MobiDB-lite"/>
    </source>
</evidence>
<feature type="compositionally biased region" description="Polar residues" evidence="1">
    <location>
        <begin position="1"/>
        <end position="25"/>
    </location>
</feature>
<reference evidence="2 3" key="1">
    <citation type="journal article" date="2023" name="Elife">
        <title>Identification of key yeast species and microbe-microbe interactions impacting larval growth of Drosophila in the wild.</title>
        <authorList>
            <person name="Mure A."/>
            <person name="Sugiura Y."/>
            <person name="Maeda R."/>
            <person name="Honda K."/>
            <person name="Sakurai N."/>
            <person name="Takahashi Y."/>
            <person name="Watada M."/>
            <person name="Katoh T."/>
            <person name="Gotoh A."/>
            <person name="Gotoh Y."/>
            <person name="Taniguchi I."/>
            <person name="Nakamura K."/>
            <person name="Hayashi T."/>
            <person name="Katayama T."/>
            <person name="Uemura T."/>
            <person name="Hattori Y."/>
        </authorList>
    </citation>
    <scope>NUCLEOTIDE SEQUENCE [LARGE SCALE GENOMIC DNA]</scope>
    <source>
        <strain evidence="2 3">KH-74</strain>
    </source>
</reference>
<evidence type="ECO:0000313" key="3">
    <source>
        <dbReference type="Proteomes" id="UP001377567"/>
    </source>
</evidence>
<evidence type="ECO:0000313" key="2">
    <source>
        <dbReference type="EMBL" id="GMM57985.1"/>
    </source>
</evidence>
<gene>
    <name evidence="2" type="ORF">DAKH74_046010</name>
</gene>
<accession>A0AAV5S2A4</accession>
<dbReference type="Proteomes" id="UP001377567">
    <property type="component" value="Unassembled WGS sequence"/>
</dbReference>
<name>A0AAV5S2A4_MAUHU</name>